<gene>
    <name evidence="4" type="primary">LOC115460548</name>
</gene>
<name>A0A6P7X119_9AMPH</name>
<dbReference type="PANTHER" id="PTHR10559:SF15">
    <property type="entry name" value="COBALAMIN BINDING INTRINSIC FACTOR"/>
    <property type="match status" value="1"/>
</dbReference>
<evidence type="ECO:0000259" key="2">
    <source>
        <dbReference type="Pfam" id="PF14478"/>
    </source>
</evidence>
<evidence type="ECO:0000256" key="1">
    <source>
        <dbReference type="SAM" id="SignalP"/>
    </source>
</evidence>
<dbReference type="GO" id="GO:0005615">
    <property type="term" value="C:extracellular space"/>
    <property type="evidence" value="ECO:0007669"/>
    <property type="project" value="TreeGrafter"/>
</dbReference>
<dbReference type="InterPro" id="IPR051588">
    <property type="entry name" value="Cobalamin_Transport"/>
</dbReference>
<dbReference type="GO" id="GO:0031419">
    <property type="term" value="F:cobalamin binding"/>
    <property type="evidence" value="ECO:0007669"/>
    <property type="project" value="TreeGrafter"/>
</dbReference>
<sequence>MLSFTFCVLFALVVNVWGLDAPAANAQDITVEYTVINDLQGNKFKFSMLVTVPEGSVLLDVMKKAEQMKPEEFSFTTEETSWGPFVTSIHHLSGSSNDKTYWRFLSGTTPLEQGVGTYKPRNNENILAIFSTY</sequence>
<feature type="signal peptide" evidence="1">
    <location>
        <begin position="1"/>
        <end position="18"/>
    </location>
</feature>
<dbReference type="Pfam" id="PF14478">
    <property type="entry name" value="DUF4430"/>
    <property type="match status" value="1"/>
</dbReference>
<feature type="chain" id="PRO_5028264710" evidence="1">
    <location>
        <begin position="19"/>
        <end position="133"/>
    </location>
</feature>
<dbReference type="PANTHER" id="PTHR10559">
    <property type="entry name" value="TRANSCOBALAMIN-1/GASTRIC INTRINSIC FACTOR"/>
    <property type="match status" value="1"/>
</dbReference>
<dbReference type="GO" id="GO:0015889">
    <property type="term" value="P:cobalamin transport"/>
    <property type="evidence" value="ECO:0007669"/>
    <property type="project" value="TreeGrafter"/>
</dbReference>
<accession>A0A6P7X119</accession>
<keyword evidence="1" id="KW-0732">Signal</keyword>
<organism evidence="3 4">
    <name type="scientific">Microcaecilia unicolor</name>
    <dbReference type="NCBI Taxonomy" id="1415580"/>
    <lineage>
        <taxon>Eukaryota</taxon>
        <taxon>Metazoa</taxon>
        <taxon>Chordata</taxon>
        <taxon>Craniata</taxon>
        <taxon>Vertebrata</taxon>
        <taxon>Euteleostomi</taxon>
        <taxon>Amphibia</taxon>
        <taxon>Gymnophiona</taxon>
        <taxon>Siphonopidae</taxon>
        <taxon>Microcaecilia</taxon>
    </lineage>
</organism>
<protein>
    <submittedName>
        <fullName evidence="4">Cobalamin binding intrinsic factor-like</fullName>
    </submittedName>
</protein>
<reference evidence="4" key="1">
    <citation type="submission" date="2025-08" db="UniProtKB">
        <authorList>
            <consortium name="RefSeq"/>
        </authorList>
    </citation>
    <scope>IDENTIFICATION</scope>
</reference>
<keyword evidence="3" id="KW-1185">Reference proteome</keyword>
<feature type="domain" description="Transcobalamin-like C-terminal" evidence="2">
    <location>
        <begin position="55"/>
        <end position="127"/>
    </location>
</feature>
<dbReference type="InterPro" id="IPR027954">
    <property type="entry name" value="Transcobalamin-like_C"/>
</dbReference>
<proteinExistence type="predicted"/>
<dbReference type="OrthoDB" id="6343110at2759"/>
<dbReference type="Gene3D" id="2.170.130.30">
    <property type="match status" value="1"/>
</dbReference>
<dbReference type="KEGG" id="muo:115460548"/>
<dbReference type="AlphaFoldDB" id="A0A6P7X119"/>
<evidence type="ECO:0000313" key="3">
    <source>
        <dbReference type="Proteomes" id="UP000515156"/>
    </source>
</evidence>
<dbReference type="Proteomes" id="UP000515156">
    <property type="component" value="Chromosome 1"/>
</dbReference>
<dbReference type="InParanoid" id="A0A6P7X119"/>
<dbReference type="RefSeq" id="XP_030046173.1">
    <property type="nucleotide sequence ID" value="XM_030190313.1"/>
</dbReference>
<evidence type="ECO:0000313" key="4">
    <source>
        <dbReference type="RefSeq" id="XP_030046173.1"/>
    </source>
</evidence>
<dbReference type="GeneID" id="115460548"/>